<evidence type="ECO:0000313" key="1">
    <source>
        <dbReference type="EMBL" id="TMS37919.1"/>
    </source>
</evidence>
<gene>
    <name evidence="1" type="ORF">L596_004754</name>
</gene>
<reference evidence="1 2" key="2">
    <citation type="journal article" date="2019" name="G3 (Bethesda)">
        <title>Hybrid Assembly of the Genome of the Entomopathogenic Nematode Steinernema carpocapsae Identifies the X-Chromosome.</title>
        <authorList>
            <person name="Serra L."/>
            <person name="Macchietto M."/>
            <person name="Macias-Munoz A."/>
            <person name="McGill C.J."/>
            <person name="Rodriguez I.M."/>
            <person name="Rodriguez B."/>
            <person name="Murad R."/>
            <person name="Mortazavi A."/>
        </authorList>
    </citation>
    <scope>NUCLEOTIDE SEQUENCE [LARGE SCALE GENOMIC DNA]</scope>
    <source>
        <strain evidence="1 2">ALL</strain>
    </source>
</reference>
<proteinExistence type="predicted"/>
<dbReference type="EMBL" id="CM016762">
    <property type="protein sequence ID" value="TMS37919.1"/>
    <property type="molecule type" value="Genomic_DNA"/>
</dbReference>
<evidence type="ECO:0000313" key="2">
    <source>
        <dbReference type="Proteomes" id="UP000298663"/>
    </source>
</evidence>
<keyword evidence="2" id="KW-1185">Reference proteome</keyword>
<organism evidence="1 2">
    <name type="scientific">Steinernema carpocapsae</name>
    <name type="common">Entomopathogenic nematode</name>
    <dbReference type="NCBI Taxonomy" id="34508"/>
    <lineage>
        <taxon>Eukaryota</taxon>
        <taxon>Metazoa</taxon>
        <taxon>Ecdysozoa</taxon>
        <taxon>Nematoda</taxon>
        <taxon>Chromadorea</taxon>
        <taxon>Rhabditida</taxon>
        <taxon>Tylenchina</taxon>
        <taxon>Panagrolaimomorpha</taxon>
        <taxon>Strongyloidoidea</taxon>
        <taxon>Steinernematidae</taxon>
        <taxon>Steinernema</taxon>
    </lineage>
</organism>
<accession>A0A4U8UYD7</accession>
<protein>
    <submittedName>
        <fullName evidence="1">Uncharacterized protein</fullName>
    </submittedName>
</protein>
<comment type="caution">
    <text evidence="1">The sequence shown here is derived from an EMBL/GenBank/DDBJ whole genome shotgun (WGS) entry which is preliminary data.</text>
</comment>
<sequence length="104" mass="12121">MESNALDFLKSDATRFKELSVNICLLSLTPLVDWSTYQNFTTLDNGQRNDEKMTQTRRIVSPDAPEHIPYTNRNIEAMSWQRSVKGEIRRGKTQHEMPRKPPQN</sequence>
<reference evidence="1 2" key="1">
    <citation type="journal article" date="2015" name="Genome Biol.">
        <title>Comparative genomics of Steinernema reveals deeply conserved gene regulatory networks.</title>
        <authorList>
            <person name="Dillman A.R."/>
            <person name="Macchietto M."/>
            <person name="Porter C.F."/>
            <person name="Rogers A."/>
            <person name="Williams B."/>
            <person name="Antoshechkin I."/>
            <person name="Lee M.M."/>
            <person name="Goodwin Z."/>
            <person name="Lu X."/>
            <person name="Lewis E.E."/>
            <person name="Goodrich-Blair H."/>
            <person name="Stock S.P."/>
            <person name="Adams B.J."/>
            <person name="Sternberg P.W."/>
            <person name="Mortazavi A."/>
        </authorList>
    </citation>
    <scope>NUCLEOTIDE SEQUENCE [LARGE SCALE GENOMIC DNA]</scope>
    <source>
        <strain evidence="1 2">ALL</strain>
    </source>
</reference>
<name>A0A4U8UYD7_STECR</name>
<dbReference type="AlphaFoldDB" id="A0A4U8UYD7"/>
<dbReference type="EMBL" id="AZBU02000001">
    <property type="protein sequence ID" value="TMS37919.1"/>
    <property type="molecule type" value="Genomic_DNA"/>
</dbReference>
<dbReference type="Proteomes" id="UP000298663">
    <property type="component" value="Chromosome X"/>
</dbReference>